<feature type="domain" description="Peptidase M4 C-terminal" evidence="10">
    <location>
        <begin position="246"/>
        <end position="400"/>
    </location>
</feature>
<evidence type="ECO:0000256" key="4">
    <source>
        <dbReference type="ARBA" id="ARBA00022801"/>
    </source>
</evidence>
<dbReference type="GO" id="GO:0004222">
    <property type="term" value="F:metalloendopeptidase activity"/>
    <property type="evidence" value="ECO:0007669"/>
    <property type="project" value="UniProtKB-UniRule"/>
</dbReference>
<dbReference type="Gene3D" id="1.10.390.10">
    <property type="entry name" value="Neutral Protease Domain 2"/>
    <property type="match status" value="1"/>
</dbReference>
<organism evidence="11 12">
    <name type="scientific">Bradyrhizobium barranii subsp. barranii</name>
    <dbReference type="NCBI Taxonomy" id="2823807"/>
    <lineage>
        <taxon>Bacteria</taxon>
        <taxon>Pseudomonadati</taxon>
        <taxon>Pseudomonadota</taxon>
        <taxon>Alphaproteobacteria</taxon>
        <taxon>Hyphomicrobiales</taxon>
        <taxon>Nitrobacteraceae</taxon>
        <taxon>Bradyrhizobium</taxon>
        <taxon>Bradyrhizobium barranii</taxon>
    </lineage>
</organism>
<feature type="active site" description="Proton donor" evidence="7">
    <location>
        <position position="328"/>
    </location>
</feature>
<dbReference type="GO" id="GO:0006508">
    <property type="term" value="P:proteolysis"/>
    <property type="evidence" value="ECO:0007669"/>
    <property type="project" value="UniProtKB-KW"/>
</dbReference>
<feature type="domain" description="Peptidase M4" evidence="9">
    <location>
        <begin position="103"/>
        <end position="243"/>
    </location>
</feature>
<dbReference type="PANTHER" id="PTHR33794:SF1">
    <property type="entry name" value="BACILLOLYSIN"/>
    <property type="match status" value="1"/>
</dbReference>
<evidence type="ECO:0000259" key="9">
    <source>
        <dbReference type="Pfam" id="PF01447"/>
    </source>
</evidence>
<accession>A0A9X9YCT9</accession>
<keyword evidence="6 8" id="KW-0482">Metalloprotease</keyword>
<proteinExistence type="inferred from homology"/>
<evidence type="ECO:0000259" key="10">
    <source>
        <dbReference type="Pfam" id="PF02868"/>
    </source>
</evidence>
<evidence type="ECO:0000256" key="6">
    <source>
        <dbReference type="ARBA" id="ARBA00023049"/>
    </source>
</evidence>
<keyword evidence="8" id="KW-0964">Secreted</keyword>
<dbReference type="InterPro" id="IPR027268">
    <property type="entry name" value="Peptidase_M4/M1_CTD_sf"/>
</dbReference>
<dbReference type="Gene3D" id="3.10.170.10">
    <property type="match status" value="1"/>
</dbReference>
<dbReference type="InterPro" id="IPR050728">
    <property type="entry name" value="Zinc_Metalloprotease_M4"/>
</dbReference>
<evidence type="ECO:0000313" key="11">
    <source>
        <dbReference type="EMBL" id="UEM17733.1"/>
    </source>
</evidence>
<evidence type="ECO:0000256" key="3">
    <source>
        <dbReference type="ARBA" id="ARBA00022723"/>
    </source>
</evidence>
<gene>
    <name evidence="11" type="ORF">J4G43_043050</name>
</gene>
<name>A0A9X9YCT9_9BRAD</name>
<comment type="subcellular location">
    <subcellularLocation>
        <location evidence="8">Secreted</location>
    </subcellularLocation>
</comment>
<dbReference type="InterPro" id="IPR013856">
    <property type="entry name" value="Peptidase_M4_domain"/>
</dbReference>
<dbReference type="EC" id="3.4.24.-" evidence="8"/>
<keyword evidence="2 8" id="KW-0645">Protease</keyword>
<evidence type="ECO:0000313" key="12">
    <source>
        <dbReference type="Proteomes" id="UP000664702"/>
    </source>
</evidence>
<dbReference type="EMBL" id="CP086136">
    <property type="protein sequence ID" value="UEM17733.1"/>
    <property type="molecule type" value="Genomic_DNA"/>
</dbReference>
<protein>
    <recommendedName>
        <fullName evidence="8">Neutral metalloproteinase</fullName>
        <ecNumber evidence="8">3.4.24.-</ecNumber>
    </recommendedName>
</protein>
<dbReference type="GO" id="GO:0046872">
    <property type="term" value="F:metal ion binding"/>
    <property type="evidence" value="ECO:0007669"/>
    <property type="project" value="UniProtKB-UniRule"/>
</dbReference>
<keyword evidence="3" id="KW-0479">Metal-binding</keyword>
<dbReference type="SUPFAM" id="SSF55486">
    <property type="entry name" value="Metalloproteases ('zincins'), catalytic domain"/>
    <property type="match status" value="1"/>
</dbReference>
<dbReference type="CDD" id="cd09597">
    <property type="entry name" value="M4_TLP"/>
    <property type="match status" value="1"/>
</dbReference>
<dbReference type="PANTHER" id="PTHR33794">
    <property type="entry name" value="BACILLOLYSIN"/>
    <property type="match status" value="1"/>
</dbReference>
<dbReference type="Pfam" id="PF01447">
    <property type="entry name" value="Peptidase_M4"/>
    <property type="match status" value="1"/>
</dbReference>
<comment type="function">
    <text evidence="8">Extracellular zinc metalloprotease.</text>
</comment>
<evidence type="ECO:0000256" key="8">
    <source>
        <dbReference type="RuleBase" id="RU366073"/>
    </source>
</evidence>
<comment type="cofactor">
    <cofactor evidence="8">
        <name>Zn(2+)</name>
        <dbReference type="ChEBI" id="CHEBI:29105"/>
    </cofactor>
</comment>
<evidence type="ECO:0000256" key="1">
    <source>
        <dbReference type="ARBA" id="ARBA00009388"/>
    </source>
</evidence>
<comment type="similarity">
    <text evidence="1 8">Belongs to the peptidase M4 family.</text>
</comment>
<dbReference type="InterPro" id="IPR023612">
    <property type="entry name" value="Peptidase_M4"/>
</dbReference>
<feature type="active site" evidence="7">
    <location>
        <position position="236"/>
    </location>
</feature>
<dbReference type="Proteomes" id="UP000664702">
    <property type="component" value="Chromosome"/>
</dbReference>
<dbReference type="AlphaFoldDB" id="A0A9X9YCT9"/>
<sequence length="433" mass="47811">MTAKITKQQALQKAKEIVLSSSPTLRGSSYENEEADLVYLVQKNREVRLVYRTSFFTTVRDGTAGPRPTRPVLFIDAITGETVSSYENLQHAQKGTGPGGNAKTGQYTYGSETVPPFEVSEQGSICQMDSPYVFTEHMNFSDKGTNKPFAFRCYNNAGDHINGAFSPLNDAQFFGQVVVDMYKDWYGVSPLKQKLHMRVHYSSNQDNAFWNGSSTTFGDGHTMFYPLVGLDVVAHEVSHGFTEQNSKLEYQNQPGGMNESFSDMAGEAAESYYFQKYGDTFGRSGSDLTVGADVTQKAGASLRYMCDPPQDGASIDHVSKYYDGLDVHYSSGIYNKVFCILSKRSGWDIRKAFHTFVIANQDYWTLNATFQNGAEGVLRAADRLKYQTKDVVIAFDQVGISCAMAASQDAGMLLPDKPRWVCVSGRAAAGSVN</sequence>
<dbReference type="PRINTS" id="PR00730">
    <property type="entry name" value="THERMOLYSIN"/>
</dbReference>
<dbReference type="GO" id="GO:0005576">
    <property type="term" value="C:extracellular region"/>
    <property type="evidence" value="ECO:0007669"/>
    <property type="project" value="UniProtKB-SubCell"/>
</dbReference>
<evidence type="ECO:0000256" key="7">
    <source>
        <dbReference type="PIRSR" id="PIRSR623612-1"/>
    </source>
</evidence>
<reference evidence="11 12" key="1">
    <citation type="journal article" date="2022" name="Int. J. Syst. Evol. Microbiol.">
        <title>Strains of Bradyrhizobium barranii sp. nov. associated with legumes native to Canada are symbionts of soybeans and belong to different subspecies (subsp. barranii subsp. nov. and subsp. apii subsp. nov.) and symbiovars (sv. glycinearum and sv. septentrionale).</title>
        <authorList>
            <person name="Bromfield E.S.P."/>
            <person name="Cloutier S."/>
            <person name="Wasai-Hara S."/>
            <person name="Minamisawa K."/>
        </authorList>
    </citation>
    <scope>NUCLEOTIDE SEQUENCE [LARGE SCALE GENOMIC DNA]</scope>
    <source>
        <strain evidence="11 12">144S4</strain>
    </source>
</reference>
<evidence type="ECO:0000256" key="2">
    <source>
        <dbReference type="ARBA" id="ARBA00022670"/>
    </source>
</evidence>
<dbReference type="KEGG" id="bban:J4G43_043050"/>
<evidence type="ECO:0000256" key="5">
    <source>
        <dbReference type="ARBA" id="ARBA00022833"/>
    </source>
</evidence>
<dbReference type="InterPro" id="IPR001570">
    <property type="entry name" value="Peptidase_M4_C_domain"/>
</dbReference>
<dbReference type="Pfam" id="PF02868">
    <property type="entry name" value="Peptidase_M4_C"/>
    <property type="match status" value="1"/>
</dbReference>
<dbReference type="Gene3D" id="3.10.450.40">
    <property type="match status" value="1"/>
</dbReference>
<keyword evidence="5 8" id="KW-0862">Zinc</keyword>
<keyword evidence="4 8" id="KW-0378">Hydrolase</keyword>